<dbReference type="Pfam" id="PF05005">
    <property type="entry name" value="Ocnus"/>
    <property type="match status" value="1"/>
</dbReference>
<evidence type="ECO:0000256" key="6">
    <source>
        <dbReference type="PIRSR" id="PIRSR607702-2"/>
    </source>
</evidence>
<proteinExistence type="inferred from homology"/>
<evidence type="ECO:0000256" key="3">
    <source>
        <dbReference type="ARBA" id="ARBA00022782"/>
    </source>
</evidence>
<evidence type="ECO:0000313" key="7">
    <source>
        <dbReference type="EMBL" id="KAL3771267.1"/>
    </source>
</evidence>
<dbReference type="Gene3D" id="3.50.20.20">
    <property type="entry name" value="Janus/Ocnus"/>
    <property type="match status" value="1"/>
</dbReference>
<dbReference type="GO" id="GO:0007548">
    <property type="term" value="P:sex differentiation"/>
    <property type="evidence" value="ECO:0007669"/>
    <property type="project" value="UniProtKB-KW"/>
</dbReference>
<reference evidence="7 8" key="1">
    <citation type="submission" date="2024-10" db="EMBL/GenBank/DDBJ databases">
        <title>Updated reference genomes for cyclostephanoid diatoms.</title>
        <authorList>
            <person name="Roberts W.R."/>
            <person name="Alverson A.J."/>
        </authorList>
    </citation>
    <scope>NUCLEOTIDE SEQUENCE [LARGE SCALE GENOMIC DNA]</scope>
    <source>
        <strain evidence="7 8">AJA232-27</strain>
    </source>
</reference>
<dbReference type="Proteomes" id="UP001530293">
    <property type="component" value="Unassembled WGS sequence"/>
</dbReference>
<comment type="function">
    <text evidence="1">JanA and janB regulate somatic sex differentiation.</text>
</comment>
<feature type="active site" description="Proton acceptor" evidence="5">
    <location>
        <position position="95"/>
    </location>
</feature>
<organism evidence="7 8">
    <name type="scientific">Discostella pseudostelligera</name>
    <dbReference type="NCBI Taxonomy" id="259834"/>
    <lineage>
        <taxon>Eukaryota</taxon>
        <taxon>Sar</taxon>
        <taxon>Stramenopiles</taxon>
        <taxon>Ochrophyta</taxon>
        <taxon>Bacillariophyta</taxon>
        <taxon>Coscinodiscophyceae</taxon>
        <taxon>Thalassiosirophycidae</taxon>
        <taxon>Stephanodiscales</taxon>
        <taxon>Stephanodiscaceae</taxon>
        <taxon>Discostella</taxon>
    </lineage>
</organism>
<keyword evidence="3" id="KW-0221">Differentiation</keyword>
<comment type="caution">
    <text evidence="7">The sequence shown here is derived from an EMBL/GenBank/DDBJ whole genome shotgun (WGS) entry which is preliminary data.</text>
</comment>
<name>A0ABD3N5I3_9STRA</name>
<dbReference type="EMBL" id="JALLBG020000027">
    <property type="protein sequence ID" value="KAL3771267.1"/>
    <property type="molecule type" value="Genomic_DNA"/>
</dbReference>
<evidence type="ECO:0008006" key="9">
    <source>
        <dbReference type="Google" id="ProtNLM"/>
    </source>
</evidence>
<evidence type="ECO:0000256" key="5">
    <source>
        <dbReference type="PIRSR" id="PIRSR607702-1"/>
    </source>
</evidence>
<gene>
    <name evidence="7" type="ORF">ACHAWU_005171</name>
</gene>
<dbReference type="AlphaFoldDB" id="A0ABD3N5I3"/>
<dbReference type="InterPro" id="IPR038596">
    <property type="entry name" value="Janus_sf"/>
</dbReference>
<protein>
    <recommendedName>
        <fullName evidence="9">14 kDa phosphohistidine phosphatase</fullName>
    </recommendedName>
</protein>
<evidence type="ECO:0000256" key="4">
    <source>
        <dbReference type="ARBA" id="ARBA00022928"/>
    </source>
</evidence>
<keyword evidence="4" id="KW-0726">Sexual differentiation</keyword>
<dbReference type="SUPFAM" id="SSF143724">
    <property type="entry name" value="PHP14-like"/>
    <property type="match status" value="1"/>
</dbReference>
<evidence type="ECO:0000256" key="2">
    <source>
        <dbReference type="ARBA" id="ARBA00010971"/>
    </source>
</evidence>
<evidence type="ECO:0000256" key="1">
    <source>
        <dbReference type="ARBA" id="ARBA00002508"/>
    </source>
</evidence>
<evidence type="ECO:0000313" key="8">
    <source>
        <dbReference type="Proteomes" id="UP001530293"/>
    </source>
</evidence>
<dbReference type="InterPro" id="IPR007702">
    <property type="entry name" value="Janus"/>
</dbReference>
<comment type="similarity">
    <text evidence="2">Belongs to the janus family.</text>
</comment>
<sequence length="165" mass="18345">MMSNNNDTEQHTTNAQDLQDAANLQVRLSKLNDNEQGLVADGSNTDGNEDTIDNDMILPAVSIDEGAHKYVLITATSSSNLPRTFVYSRRNAKYHVNVAEEIVPQLESHGYRNIRVAGGGRILRNDSEKKIHIFGYSYGFGKADHAVANEVVEQSVNYRGYDVSW</sequence>
<dbReference type="PANTHER" id="PTHR12258">
    <property type="entry name" value="JANUS-A/JANUS-B"/>
    <property type="match status" value="1"/>
</dbReference>
<dbReference type="GO" id="GO:0030154">
    <property type="term" value="P:cell differentiation"/>
    <property type="evidence" value="ECO:0007669"/>
    <property type="project" value="UniProtKB-KW"/>
</dbReference>
<dbReference type="PANTHER" id="PTHR12258:SF5">
    <property type="entry name" value="BCDNA.GH02250-RELATED"/>
    <property type="match status" value="1"/>
</dbReference>
<keyword evidence="8" id="KW-1185">Reference proteome</keyword>
<accession>A0ABD3N5I3</accession>
<feature type="binding site" evidence="6">
    <location>
        <position position="69"/>
    </location>
    <ligand>
        <name>substrate</name>
    </ligand>
</feature>